<dbReference type="Pfam" id="PF03323">
    <property type="entry name" value="GerA"/>
    <property type="match status" value="1"/>
</dbReference>
<feature type="transmembrane region" description="Helical" evidence="3">
    <location>
        <begin position="407"/>
        <end position="426"/>
    </location>
</feature>
<gene>
    <name evidence="4" type="ORF">BET03_12700</name>
</gene>
<comment type="similarity">
    <text evidence="1">Belongs to the GerABKA family.</text>
</comment>
<keyword evidence="3" id="KW-0812">Transmembrane</keyword>
<keyword evidence="5" id="KW-1185">Reference proteome</keyword>
<comment type="caution">
    <text evidence="4">The sequence shown here is derived from an EMBL/GenBank/DDBJ whole genome shotgun (WGS) entry which is preliminary data.</text>
</comment>
<dbReference type="AlphaFoldDB" id="A0A419T1P0"/>
<evidence type="ECO:0000313" key="4">
    <source>
        <dbReference type="EMBL" id="RKD31385.1"/>
    </source>
</evidence>
<sequence length="516" mass="57802">MFKWFNKKKNKEEVIVRKEALEDYRKPLSKKLDTNIKLIKESIGHNPDVLIREFKVGGSNLKAAIVHIDGLADTKLIDEQILKPLMLELPKINGSKVATTIKNKLKNSIITTAYIKEVETLDKCILQILSGSTTLFINGNNKALILDTPGWEVRAPQEPDTEPAVRGPKDGFVETLRNNIIRLRRRIKDPNLVIEKFQVGRRSVTNIAMVYIRDIANKTAVDEIRIRLEERLDVDDIIDSGFIAQAIKDDFLSPFPQLMFTERPDRVVAALMEGRVAIVTDNTPSVLIAPVNYTMFIQAPEDYYESWIYNSLVRILRYITTFLSIFLPSLYVSLVSFHQGLIPTKLAITIAATREGVPFPSLIEALIMEATLEILREAGLRLPKPIGQAVGIVGGLVIGEAAVNAGIVSPIMVVIVALTAISSFATPQYSIGITFRTLRFGAIIAAGFFGLYGVLMFFILISIHVIKLKSFGVEYLAPFAPVRIRDLKDTLIRAPLLLMKRRPQLLKTQDENRRGE</sequence>
<proteinExistence type="inferred from homology"/>
<dbReference type="PIRSF" id="PIRSF005690">
    <property type="entry name" value="GerBA"/>
    <property type="match status" value="1"/>
</dbReference>
<dbReference type="Proteomes" id="UP000284177">
    <property type="component" value="Unassembled WGS sequence"/>
</dbReference>
<dbReference type="EMBL" id="MCIB01000020">
    <property type="protein sequence ID" value="RKD31385.1"/>
    <property type="molecule type" value="Genomic_DNA"/>
</dbReference>
<keyword evidence="2 3" id="KW-0472">Membrane</keyword>
<dbReference type="GO" id="GO:0016020">
    <property type="term" value="C:membrane"/>
    <property type="evidence" value="ECO:0007669"/>
    <property type="project" value="InterPro"/>
</dbReference>
<dbReference type="OrthoDB" id="9772630at2"/>
<keyword evidence="3" id="KW-1133">Transmembrane helix</keyword>
<evidence type="ECO:0000256" key="1">
    <source>
        <dbReference type="ARBA" id="ARBA00005278"/>
    </source>
</evidence>
<feature type="transmembrane region" description="Helical" evidence="3">
    <location>
        <begin position="438"/>
        <end position="466"/>
    </location>
</feature>
<dbReference type="GO" id="GO:0009847">
    <property type="term" value="P:spore germination"/>
    <property type="evidence" value="ECO:0007669"/>
    <property type="project" value="InterPro"/>
</dbReference>
<name>A0A419T1P0_9FIRM</name>
<dbReference type="InterPro" id="IPR050768">
    <property type="entry name" value="UPF0353/GerABKA_families"/>
</dbReference>
<dbReference type="PANTHER" id="PTHR22550:SF5">
    <property type="entry name" value="LEUCINE ZIPPER PROTEIN 4"/>
    <property type="match status" value="1"/>
</dbReference>
<dbReference type="InterPro" id="IPR004995">
    <property type="entry name" value="Spore_Ger"/>
</dbReference>
<evidence type="ECO:0000256" key="3">
    <source>
        <dbReference type="SAM" id="Phobius"/>
    </source>
</evidence>
<accession>A0A419T1P0</accession>
<organism evidence="4 5">
    <name type="scientific">Thermohalobacter berrensis</name>
    <dbReference type="NCBI Taxonomy" id="99594"/>
    <lineage>
        <taxon>Bacteria</taxon>
        <taxon>Bacillati</taxon>
        <taxon>Bacillota</taxon>
        <taxon>Tissierellia</taxon>
        <taxon>Tissierellales</taxon>
        <taxon>Thermohalobacteraceae</taxon>
        <taxon>Thermohalobacter</taxon>
    </lineage>
</organism>
<reference evidence="4 5" key="1">
    <citation type="submission" date="2016-08" db="EMBL/GenBank/DDBJ databases">
        <title>Novel Firmicutes and Novel Genomes.</title>
        <authorList>
            <person name="Poppleton D.I."/>
            <person name="Gribaldo S."/>
        </authorList>
    </citation>
    <scope>NUCLEOTIDE SEQUENCE [LARGE SCALE GENOMIC DNA]</scope>
    <source>
        <strain evidence="4 5">CTT3</strain>
    </source>
</reference>
<dbReference type="PANTHER" id="PTHR22550">
    <property type="entry name" value="SPORE GERMINATION PROTEIN"/>
    <property type="match status" value="1"/>
</dbReference>
<evidence type="ECO:0000313" key="5">
    <source>
        <dbReference type="Proteomes" id="UP000284177"/>
    </source>
</evidence>
<evidence type="ECO:0000256" key="2">
    <source>
        <dbReference type="ARBA" id="ARBA00023136"/>
    </source>
</evidence>
<protein>
    <submittedName>
        <fullName evidence="4">Spore gernimation protein GerA</fullName>
    </submittedName>
</protein>
<feature type="transmembrane region" description="Helical" evidence="3">
    <location>
        <begin position="315"/>
        <end position="337"/>
    </location>
</feature>
<dbReference type="RefSeq" id="WP_120169420.1">
    <property type="nucleotide sequence ID" value="NZ_MCIB01000020.1"/>
</dbReference>